<reference evidence="1" key="1">
    <citation type="submission" date="2016-07" db="EMBL/GenBank/DDBJ databases">
        <authorList>
            <person name="Bretaudeau A."/>
        </authorList>
    </citation>
    <scope>NUCLEOTIDE SEQUENCE</scope>
    <source>
        <strain evidence="1">Rice</strain>
        <tissue evidence="1">Whole body</tissue>
    </source>
</reference>
<accession>A0A2H1WCW5</accession>
<dbReference type="AlphaFoldDB" id="A0A2H1WCW5"/>
<dbReference type="EMBL" id="ODYU01007687">
    <property type="protein sequence ID" value="SOQ50692.1"/>
    <property type="molecule type" value="Genomic_DNA"/>
</dbReference>
<sequence>MNNLARQLAAAQRVAGSIPAQSKSSCEPPNCFFGFECHVHVKLYVCKRTNDMGENPNCVYCIDSYRIADASISNRIANTTFTWIFGIGIPYDVIGTHRM</sequence>
<evidence type="ECO:0000313" key="1">
    <source>
        <dbReference type="EMBL" id="SOQ50692.1"/>
    </source>
</evidence>
<name>A0A2H1WCW5_SPOFR</name>
<organism evidence="1">
    <name type="scientific">Spodoptera frugiperda</name>
    <name type="common">Fall armyworm</name>
    <dbReference type="NCBI Taxonomy" id="7108"/>
    <lineage>
        <taxon>Eukaryota</taxon>
        <taxon>Metazoa</taxon>
        <taxon>Ecdysozoa</taxon>
        <taxon>Arthropoda</taxon>
        <taxon>Hexapoda</taxon>
        <taxon>Insecta</taxon>
        <taxon>Pterygota</taxon>
        <taxon>Neoptera</taxon>
        <taxon>Endopterygota</taxon>
        <taxon>Lepidoptera</taxon>
        <taxon>Glossata</taxon>
        <taxon>Ditrysia</taxon>
        <taxon>Noctuoidea</taxon>
        <taxon>Noctuidae</taxon>
        <taxon>Amphipyrinae</taxon>
        <taxon>Spodoptera</taxon>
    </lineage>
</organism>
<gene>
    <name evidence="1" type="ORF">SFRICE_004331</name>
</gene>
<proteinExistence type="predicted"/>
<protein>
    <submittedName>
        <fullName evidence="1">SFRICE_004331</fullName>
    </submittedName>
</protein>